<protein>
    <submittedName>
        <fullName evidence="2">Endonuclease</fullName>
    </submittedName>
</protein>
<dbReference type="AlphaFoldDB" id="A0A9W6CZL1"/>
<feature type="domain" description="Endonuclease/exonuclease/phosphatase" evidence="1">
    <location>
        <begin position="4"/>
        <end position="245"/>
    </location>
</feature>
<dbReference type="PANTHER" id="PTHR12121:SF36">
    <property type="entry name" value="ENDONUCLEASE_EXONUCLEASE_PHOSPHATASE DOMAIN-CONTAINING PROTEIN"/>
    <property type="match status" value="1"/>
</dbReference>
<accession>A0A9W6CZL1</accession>
<reference evidence="2" key="1">
    <citation type="submission" date="2022-12" db="EMBL/GenBank/DDBJ databases">
        <title>Reference genome sequencing for broad-spectrum identification of bacterial and archaeal isolates by mass spectrometry.</title>
        <authorList>
            <person name="Sekiguchi Y."/>
            <person name="Tourlousse D.M."/>
        </authorList>
    </citation>
    <scope>NUCLEOTIDE SEQUENCE</scope>
    <source>
        <strain evidence="2">ASRB1</strain>
    </source>
</reference>
<organism evidence="2 3">
    <name type="scientific">Desulforhabdus amnigena</name>
    <dbReference type="NCBI Taxonomy" id="40218"/>
    <lineage>
        <taxon>Bacteria</taxon>
        <taxon>Pseudomonadati</taxon>
        <taxon>Thermodesulfobacteriota</taxon>
        <taxon>Syntrophobacteria</taxon>
        <taxon>Syntrophobacterales</taxon>
        <taxon>Syntrophobacteraceae</taxon>
        <taxon>Desulforhabdus</taxon>
    </lineage>
</organism>
<keyword evidence="2" id="KW-0378">Hydrolase</keyword>
<dbReference type="PANTHER" id="PTHR12121">
    <property type="entry name" value="CARBON CATABOLITE REPRESSOR PROTEIN 4"/>
    <property type="match status" value="1"/>
</dbReference>
<dbReference type="CDD" id="cd09083">
    <property type="entry name" value="EEP-1"/>
    <property type="match status" value="1"/>
</dbReference>
<keyword evidence="3" id="KW-1185">Reference proteome</keyword>
<sequence length="255" mass="30076">MKVMTFNLRFENDHDGENAWVYRRQVALDLIQKYRPSILGTQEGTRKQLDYLQKYLSGYRMHAPERTWDDTCQYPTLFYREDGFEVMEGGEFWLSKTPQTHRSKDWDSAFPRMMSYALFHDRADSGSFWAVVTHLDHIGSRARIEQSKMIAAWLGKHSRPRILMGDFNDRPDSSVHHILTEPAENMKDTWDVRGGVESEETMTHHDFHGVPNKFRMDWILVSCEFRVLDVLVIRDHKGGRYPSDHFPYLAELTWA</sequence>
<evidence type="ECO:0000313" key="2">
    <source>
        <dbReference type="EMBL" id="GLI33217.1"/>
    </source>
</evidence>
<comment type="caution">
    <text evidence="2">The sequence shown here is derived from an EMBL/GenBank/DDBJ whole genome shotgun (WGS) entry which is preliminary data.</text>
</comment>
<evidence type="ECO:0000259" key="1">
    <source>
        <dbReference type="Pfam" id="PF03372"/>
    </source>
</evidence>
<dbReference type="RefSeq" id="WP_281792234.1">
    <property type="nucleotide sequence ID" value="NZ_BSDR01000001.1"/>
</dbReference>
<keyword evidence="2" id="KW-0255">Endonuclease</keyword>
<dbReference type="InterPro" id="IPR036691">
    <property type="entry name" value="Endo/exonu/phosph_ase_sf"/>
</dbReference>
<name>A0A9W6CZL1_9BACT</name>
<dbReference type="Proteomes" id="UP001144372">
    <property type="component" value="Unassembled WGS sequence"/>
</dbReference>
<dbReference type="GO" id="GO:0004519">
    <property type="term" value="F:endonuclease activity"/>
    <property type="evidence" value="ECO:0007669"/>
    <property type="project" value="UniProtKB-KW"/>
</dbReference>
<gene>
    <name evidence="2" type="ORF">DAMNIGENAA_06500</name>
</gene>
<dbReference type="InterPro" id="IPR005135">
    <property type="entry name" value="Endo/exonuclease/phosphatase"/>
</dbReference>
<dbReference type="SUPFAM" id="SSF56219">
    <property type="entry name" value="DNase I-like"/>
    <property type="match status" value="1"/>
</dbReference>
<keyword evidence="2" id="KW-0540">Nuclease</keyword>
<dbReference type="EMBL" id="BSDR01000001">
    <property type="protein sequence ID" value="GLI33217.1"/>
    <property type="molecule type" value="Genomic_DNA"/>
</dbReference>
<dbReference type="Gene3D" id="3.60.10.10">
    <property type="entry name" value="Endonuclease/exonuclease/phosphatase"/>
    <property type="match status" value="1"/>
</dbReference>
<proteinExistence type="predicted"/>
<dbReference type="InterPro" id="IPR050410">
    <property type="entry name" value="CCR4/nocturin_mRNA_transcr"/>
</dbReference>
<evidence type="ECO:0000313" key="3">
    <source>
        <dbReference type="Proteomes" id="UP001144372"/>
    </source>
</evidence>
<dbReference type="Pfam" id="PF03372">
    <property type="entry name" value="Exo_endo_phos"/>
    <property type="match status" value="1"/>
</dbReference>
<dbReference type="GO" id="GO:0000175">
    <property type="term" value="F:3'-5'-RNA exonuclease activity"/>
    <property type="evidence" value="ECO:0007669"/>
    <property type="project" value="TreeGrafter"/>
</dbReference>